<organism evidence="2 3">
    <name type="scientific">Pseudochryseolinea flava</name>
    <dbReference type="NCBI Taxonomy" id="2059302"/>
    <lineage>
        <taxon>Bacteria</taxon>
        <taxon>Pseudomonadati</taxon>
        <taxon>Bacteroidota</taxon>
        <taxon>Cytophagia</taxon>
        <taxon>Cytophagales</taxon>
        <taxon>Fulvivirgaceae</taxon>
        <taxon>Pseudochryseolinea</taxon>
    </lineage>
</organism>
<comment type="caution">
    <text evidence="2">The sequence shown here is derived from an EMBL/GenBank/DDBJ whole genome shotgun (WGS) entry which is preliminary data.</text>
</comment>
<dbReference type="GO" id="GO:0016791">
    <property type="term" value="F:phosphatase activity"/>
    <property type="evidence" value="ECO:0007669"/>
    <property type="project" value="TreeGrafter"/>
</dbReference>
<dbReference type="Gene3D" id="3.60.21.10">
    <property type="match status" value="1"/>
</dbReference>
<dbReference type="Pfam" id="PF00149">
    <property type="entry name" value="Metallophos"/>
    <property type="match status" value="1"/>
</dbReference>
<accession>A0A364YA25</accession>
<dbReference type="PANTHER" id="PTHR42850:SF4">
    <property type="entry name" value="ZINC-DEPENDENT ENDOPOLYPHOSPHATASE"/>
    <property type="match status" value="1"/>
</dbReference>
<dbReference type="InterPro" id="IPR004843">
    <property type="entry name" value="Calcineurin-like_PHP"/>
</dbReference>
<dbReference type="Proteomes" id="UP000251889">
    <property type="component" value="Unassembled WGS sequence"/>
</dbReference>
<proteinExistence type="predicted"/>
<gene>
    <name evidence="2" type="ORF">DQQ10_02735</name>
</gene>
<evidence type="ECO:0000313" key="2">
    <source>
        <dbReference type="EMBL" id="RAW03032.1"/>
    </source>
</evidence>
<evidence type="ECO:0000259" key="1">
    <source>
        <dbReference type="Pfam" id="PF00149"/>
    </source>
</evidence>
<protein>
    <submittedName>
        <fullName evidence="2">Phosphoesterase</fullName>
    </submittedName>
</protein>
<dbReference type="RefSeq" id="WP_112745246.1">
    <property type="nucleotide sequence ID" value="NZ_QMFY01000001.1"/>
</dbReference>
<dbReference type="GO" id="GO:0110154">
    <property type="term" value="P:RNA decapping"/>
    <property type="evidence" value="ECO:0007669"/>
    <property type="project" value="TreeGrafter"/>
</dbReference>
<feature type="domain" description="Calcineurin-like phosphoesterase" evidence="1">
    <location>
        <begin position="3"/>
        <end position="127"/>
    </location>
</feature>
<evidence type="ECO:0000313" key="3">
    <source>
        <dbReference type="Proteomes" id="UP000251889"/>
    </source>
</evidence>
<dbReference type="PANTHER" id="PTHR42850">
    <property type="entry name" value="METALLOPHOSPHOESTERASE"/>
    <property type="match status" value="1"/>
</dbReference>
<name>A0A364YA25_9BACT</name>
<keyword evidence="3" id="KW-1185">Reference proteome</keyword>
<dbReference type="EMBL" id="QMFY01000001">
    <property type="protein sequence ID" value="RAW03032.1"/>
    <property type="molecule type" value="Genomic_DNA"/>
</dbReference>
<dbReference type="OrthoDB" id="9808081at2"/>
<sequence length="229" mass="26229">MGRTYVMGDIHGAYKALRKCLDRAGFDYEHDRLIALGDVCDGWPQTFECIEELLKIKNLVYILGNHDWWTLEWMTSGILDPAWFHQGGEATVNSYSDKVPERHIRFLSDARLYFELDRKLFVHAGFDPKFPIQEQSMETLLWDRRLARLAIDSFPAGVDFKLTSYDEVYLGHTPIAQNIPMHSGDIWLMDTGAGWSGALSMMDINTKEVFTSGTVPILYPGVKGRQRFS</sequence>
<dbReference type="InterPro" id="IPR050126">
    <property type="entry name" value="Ap4A_hydrolase"/>
</dbReference>
<reference evidence="2 3" key="1">
    <citation type="submission" date="2018-06" db="EMBL/GenBank/DDBJ databases">
        <title>Chryseolinea flavus sp. nov., a member of the phylum Bacteroidetes isolated from soil.</title>
        <authorList>
            <person name="Li Y."/>
            <person name="Wang J."/>
        </authorList>
    </citation>
    <scope>NUCLEOTIDE SEQUENCE [LARGE SCALE GENOMIC DNA]</scope>
    <source>
        <strain evidence="2 3">SDU1-6</strain>
    </source>
</reference>
<dbReference type="GO" id="GO:0008803">
    <property type="term" value="F:bis(5'-nucleosyl)-tetraphosphatase (symmetrical) activity"/>
    <property type="evidence" value="ECO:0007669"/>
    <property type="project" value="TreeGrafter"/>
</dbReference>
<dbReference type="InterPro" id="IPR029052">
    <property type="entry name" value="Metallo-depent_PP-like"/>
</dbReference>
<dbReference type="SUPFAM" id="SSF56300">
    <property type="entry name" value="Metallo-dependent phosphatases"/>
    <property type="match status" value="1"/>
</dbReference>
<dbReference type="GO" id="GO:0005737">
    <property type="term" value="C:cytoplasm"/>
    <property type="evidence" value="ECO:0007669"/>
    <property type="project" value="TreeGrafter"/>
</dbReference>
<dbReference type="AlphaFoldDB" id="A0A364YA25"/>